<feature type="compositionally biased region" description="Gly residues" evidence="1">
    <location>
        <begin position="384"/>
        <end position="393"/>
    </location>
</feature>
<feature type="compositionally biased region" description="Low complexity" evidence="1">
    <location>
        <begin position="237"/>
        <end position="251"/>
    </location>
</feature>
<dbReference type="Proteomes" id="UP000274601">
    <property type="component" value="Unassembled WGS sequence"/>
</dbReference>
<comment type="caution">
    <text evidence="2">The sequence shown here is derived from an EMBL/GenBank/DDBJ whole genome shotgun (WGS) entry which is preliminary data.</text>
</comment>
<reference evidence="2 3" key="1">
    <citation type="submission" date="2018-10" db="EMBL/GenBank/DDBJ databases">
        <title>Genomic Encyclopedia of Archaeal and Bacterial Type Strains, Phase II (KMG-II): from individual species to whole genera.</title>
        <authorList>
            <person name="Goeker M."/>
        </authorList>
    </citation>
    <scope>NUCLEOTIDE SEQUENCE [LARGE SCALE GENOMIC DNA]</scope>
    <source>
        <strain evidence="2 3">DSM 43383</strain>
    </source>
</reference>
<organism evidence="2 3">
    <name type="scientific">Actinomadura pelletieri DSM 43383</name>
    <dbReference type="NCBI Taxonomy" id="1120940"/>
    <lineage>
        <taxon>Bacteria</taxon>
        <taxon>Bacillati</taxon>
        <taxon>Actinomycetota</taxon>
        <taxon>Actinomycetes</taxon>
        <taxon>Streptosporangiales</taxon>
        <taxon>Thermomonosporaceae</taxon>
        <taxon>Actinomadura</taxon>
    </lineage>
</organism>
<evidence type="ECO:0000313" key="3">
    <source>
        <dbReference type="Proteomes" id="UP000274601"/>
    </source>
</evidence>
<evidence type="ECO:0000313" key="2">
    <source>
        <dbReference type="EMBL" id="RKS71153.1"/>
    </source>
</evidence>
<feature type="compositionally biased region" description="Polar residues" evidence="1">
    <location>
        <begin position="140"/>
        <end position="165"/>
    </location>
</feature>
<feature type="region of interest" description="Disordered" evidence="1">
    <location>
        <begin position="40"/>
        <end position="406"/>
    </location>
</feature>
<feature type="compositionally biased region" description="Pro residues" evidence="1">
    <location>
        <begin position="182"/>
        <end position="197"/>
    </location>
</feature>
<gene>
    <name evidence="2" type="ORF">BZB76_5639</name>
</gene>
<name>A0A495QHB1_9ACTN</name>
<dbReference type="AlphaFoldDB" id="A0A495QHB1"/>
<feature type="compositionally biased region" description="Polar residues" evidence="1">
    <location>
        <begin position="108"/>
        <end position="123"/>
    </location>
</feature>
<feature type="region of interest" description="Disordered" evidence="1">
    <location>
        <begin position="432"/>
        <end position="457"/>
    </location>
</feature>
<sequence length="608" mass="62350">MQCPTCGNDTPGTLGKCSHCEAPIDVYSVGPLLSAPPADTIGDRTAWTSPPASSWAPDSPPPVTPDFTMPPPVSTPTPPTTPIPPISAMPGAQPDTTLRDTGQHPAVQHNTGQHPAVQHNTGQHPVVQHGTGQHPAVQHGTGQHGTVQHNTGQFNTVQHQATQRTAPEPPAAAQPPVVLPVEPSPAPASPPVAPSSPAPADDLEDTAAWTFVPDEDDASGGFSAPNALPAPSAWSGAQPALPAAEPANAAPTGFGTEPPPERTESIVPDSWFAKPRKPDAQDVDVPDADATQIASGPLGFGDDLEQTRTDPGIPMGAPPPMNQAPMGLEPGGPGQFGPPQLGPGPTGPAGPKMLPAPMGQAPFGQGPTGQGPGGPGAFAPAPMGQGGPGGDLMPGGRPPGKSGGAPSKPLIAAAAALVTVAVGAVVFVVWPSGDDPSEKPGPRKTPANRPVAQGEPIPAGTKEQAVALNAVLDDSVGTRRILAGAITRAGKCATLPQAIQGFQKVAQQRQDQLARTRRLQVNELAKGERIRASLTEALTASLQVDQVLLQWAQRNQRDCRGKPRPSAAQVPGRAAIERRATAAKKRFVVLWNPVAKETGQPPRSWRRV</sequence>
<feature type="compositionally biased region" description="Gly residues" evidence="1">
    <location>
        <begin position="366"/>
        <end position="376"/>
    </location>
</feature>
<proteinExistence type="predicted"/>
<evidence type="ECO:0000256" key="1">
    <source>
        <dbReference type="SAM" id="MobiDB-lite"/>
    </source>
</evidence>
<feature type="compositionally biased region" description="Low complexity" evidence="1">
    <location>
        <begin position="45"/>
        <end position="57"/>
    </location>
</feature>
<keyword evidence="3" id="KW-1185">Reference proteome</keyword>
<dbReference type="EMBL" id="RBWU01000006">
    <property type="protein sequence ID" value="RKS71153.1"/>
    <property type="molecule type" value="Genomic_DNA"/>
</dbReference>
<feature type="compositionally biased region" description="Pro residues" evidence="1">
    <location>
        <begin position="58"/>
        <end position="87"/>
    </location>
</feature>
<protein>
    <submittedName>
        <fullName evidence="2">Uncharacterized protein</fullName>
    </submittedName>
</protein>
<accession>A0A495QHB1</accession>